<evidence type="ECO:0000256" key="2">
    <source>
        <dbReference type="ARBA" id="ARBA00022617"/>
    </source>
</evidence>
<feature type="chain" id="PRO_5047187384" evidence="6">
    <location>
        <begin position="27"/>
        <end position="152"/>
    </location>
</feature>
<evidence type="ECO:0000256" key="4">
    <source>
        <dbReference type="ARBA" id="ARBA00022982"/>
    </source>
</evidence>
<dbReference type="Gene3D" id="1.20.120.10">
    <property type="entry name" value="Cytochrome c/b562"/>
    <property type="match status" value="1"/>
</dbReference>
<keyword evidence="3" id="KW-0479">Metal-binding</keyword>
<dbReference type="Proteomes" id="UP001597237">
    <property type="component" value="Unassembled WGS sequence"/>
</dbReference>
<organism evidence="7 8">
    <name type="scientific">Phenylobacterium terrae</name>
    <dbReference type="NCBI Taxonomy" id="2665495"/>
    <lineage>
        <taxon>Bacteria</taxon>
        <taxon>Pseudomonadati</taxon>
        <taxon>Pseudomonadota</taxon>
        <taxon>Alphaproteobacteria</taxon>
        <taxon>Caulobacterales</taxon>
        <taxon>Caulobacteraceae</taxon>
        <taxon>Phenylobacterium</taxon>
    </lineage>
</organism>
<dbReference type="PIRSF" id="PIRSF000027">
    <property type="entry name" value="Cytc_c_prime"/>
    <property type="match status" value="1"/>
</dbReference>
<proteinExistence type="predicted"/>
<reference evidence="8" key="1">
    <citation type="journal article" date="2019" name="Int. J. Syst. Evol. Microbiol.">
        <title>The Global Catalogue of Microorganisms (GCM) 10K type strain sequencing project: providing services to taxonomists for standard genome sequencing and annotation.</title>
        <authorList>
            <consortium name="The Broad Institute Genomics Platform"/>
            <consortium name="The Broad Institute Genome Sequencing Center for Infectious Disease"/>
            <person name="Wu L."/>
            <person name="Ma J."/>
        </authorList>
    </citation>
    <scope>NUCLEOTIDE SEQUENCE [LARGE SCALE GENOMIC DNA]</scope>
    <source>
        <strain evidence="8">DFY28</strain>
    </source>
</reference>
<evidence type="ECO:0000256" key="1">
    <source>
        <dbReference type="ARBA" id="ARBA00022448"/>
    </source>
</evidence>
<dbReference type="SUPFAM" id="SSF47175">
    <property type="entry name" value="Cytochromes"/>
    <property type="match status" value="1"/>
</dbReference>
<evidence type="ECO:0000313" key="7">
    <source>
        <dbReference type="EMBL" id="MFD1782001.1"/>
    </source>
</evidence>
<dbReference type="RefSeq" id="WP_377281167.1">
    <property type="nucleotide sequence ID" value="NZ_JBHRSI010000003.1"/>
</dbReference>
<keyword evidence="6" id="KW-0732">Signal</keyword>
<evidence type="ECO:0000256" key="3">
    <source>
        <dbReference type="ARBA" id="ARBA00022723"/>
    </source>
</evidence>
<dbReference type="InterPro" id="IPR015984">
    <property type="entry name" value="Cyt_c_prime_subgr"/>
</dbReference>
<keyword evidence="2" id="KW-0349">Heme</keyword>
<name>A0ABW4MWI0_9CAUL</name>
<evidence type="ECO:0000256" key="5">
    <source>
        <dbReference type="ARBA" id="ARBA00023004"/>
    </source>
</evidence>
<dbReference type="InterPro" id="IPR012127">
    <property type="entry name" value="Cyt_c_prime"/>
</dbReference>
<keyword evidence="4" id="KW-0249">Electron transport</keyword>
<dbReference type="InterPro" id="IPR010980">
    <property type="entry name" value="Cyt_c/b562"/>
</dbReference>
<accession>A0ABW4MWI0</accession>
<comment type="caution">
    <text evidence="7">The sequence shown here is derived from an EMBL/GenBank/DDBJ whole genome shotgun (WGS) entry which is preliminary data.</text>
</comment>
<dbReference type="Pfam" id="PF01322">
    <property type="entry name" value="Cytochrom_C_2"/>
    <property type="match status" value="1"/>
</dbReference>
<dbReference type="InterPro" id="IPR002321">
    <property type="entry name" value="Cyt_c_II"/>
</dbReference>
<keyword evidence="8" id="KW-1185">Reference proteome</keyword>
<dbReference type="PRINTS" id="PR00608">
    <property type="entry name" value="CYTCHROMECII"/>
</dbReference>
<evidence type="ECO:0000256" key="6">
    <source>
        <dbReference type="SAM" id="SignalP"/>
    </source>
</evidence>
<keyword evidence="5" id="KW-0408">Iron</keyword>
<gene>
    <name evidence="7" type="ORF">ACFSC0_01220</name>
</gene>
<feature type="signal peptide" evidence="6">
    <location>
        <begin position="1"/>
        <end position="26"/>
    </location>
</feature>
<protein>
    <submittedName>
        <fullName evidence="7">C-type cytochrome</fullName>
    </submittedName>
</protein>
<evidence type="ECO:0000313" key="8">
    <source>
        <dbReference type="Proteomes" id="UP001597237"/>
    </source>
</evidence>
<dbReference type="EMBL" id="JBHUEY010000001">
    <property type="protein sequence ID" value="MFD1782001.1"/>
    <property type="molecule type" value="Genomic_DNA"/>
</dbReference>
<sequence>MKAKWVGTAAALAVTLAGGAALGQGAADVIKARQQGYKAQGAAFKTINDELKKDAPSVAAIQKATKVLADTATMQYRWFPKGSGPEAGVKTAAKPEIWSDAAGFTAAQKAFQAEAGKLGQAAAKGDLGAIRPQVGATGRTCAGCHNKFRVKT</sequence>
<keyword evidence="1" id="KW-0813">Transport</keyword>
<dbReference type="PROSITE" id="PS51009">
    <property type="entry name" value="CYTCII"/>
    <property type="match status" value="1"/>
</dbReference>